<feature type="domain" description="C2H2-type" evidence="9">
    <location>
        <begin position="56"/>
        <end position="85"/>
    </location>
</feature>
<organism evidence="10 11">
    <name type="scientific">Metarhizium humberi</name>
    <dbReference type="NCBI Taxonomy" id="2596975"/>
    <lineage>
        <taxon>Eukaryota</taxon>
        <taxon>Fungi</taxon>
        <taxon>Dikarya</taxon>
        <taxon>Ascomycota</taxon>
        <taxon>Pezizomycotina</taxon>
        <taxon>Sordariomycetes</taxon>
        <taxon>Hypocreomycetidae</taxon>
        <taxon>Hypocreales</taxon>
        <taxon>Clavicipitaceae</taxon>
        <taxon>Metarhizium</taxon>
    </lineage>
</organism>
<keyword evidence="11" id="KW-1185">Reference proteome</keyword>
<evidence type="ECO:0000256" key="6">
    <source>
        <dbReference type="ARBA" id="ARBA00023242"/>
    </source>
</evidence>
<name>A0A9P8M1X5_9HYPO</name>
<dbReference type="Proteomes" id="UP000764110">
    <property type="component" value="Unassembled WGS sequence"/>
</dbReference>
<keyword evidence="3" id="KW-0677">Repeat</keyword>
<proteinExistence type="predicted"/>
<evidence type="ECO:0000256" key="4">
    <source>
        <dbReference type="ARBA" id="ARBA00022771"/>
    </source>
</evidence>
<evidence type="ECO:0000256" key="7">
    <source>
        <dbReference type="PROSITE-ProRule" id="PRU00042"/>
    </source>
</evidence>
<dbReference type="InterPro" id="IPR013087">
    <property type="entry name" value="Znf_C2H2_type"/>
</dbReference>
<dbReference type="AlphaFoldDB" id="A0A9P8M1X5"/>
<comment type="caution">
    <text evidence="10">The sequence shown here is derived from an EMBL/GenBank/DDBJ whole genome shotgun (WGS) entry which is preliminary data.</text>
</comment>
<keyword evidence="5" id="KW-0862">Zinc</keyword>
<dbReference type="PANTHER" id="PTHR40626:SF11">
    <property type="entry name" value="ZINC FINGER PROTEIN YPR022C"/>
    <property type="match status" value="1"/>
</dbReference>
<dbReference type="GO" id="GO:0006351">
    <property type="term" value="P:DNA-templated transcription"/>
    <property type="evidence" value="ECO:0007669"/>
    <property type="project" value="InterPro"/>
</dbReference>
<keyword evidence="2" id="KW-0479">Metal-binding</keyword>
<reference evidence="10 11" key="1">
    <citation type="submission" date="2020-07" db="EMBL/GenBank/DDBJ databases">
        <title>Metarhizium humberi genome.</title>
        <authorList>
            <person name="Lysoe E."/>
        </authorList>
    </citation>
    <scope>NUCLEOTIDE SEQUENCE [LARGE SCALE GENOMIC DNA]</scope>
    <source>
        <strain evidence="10 11">ESALQ1638</strain>
    </source>
</reference>
<dbReference type="GO" id="GO:0000785">
    <property type="term" value="C:chromatin"/>
    <property type="evidence" value="ECO:0007669"/>
    <property type="project" value="TreeGrafter"/>
</dbReference>
<evidence type="ECO:0000256" key="5">
    <source>
        <dbReference type="ARBA" id="ARBA00022833"/>
    </source>
</evidence>
<evidence type="ECO:0000313" key="10">
    <source>
        <dbReference type="EMBL" id="KAH0592470.1"/>
    </source>
</evidence>
<evidence type="ECO:0000256" key="3">
    <source>
        <dbReference type="ARBA" id="ARBA00022737"/>
    </source>
</evidence>
<dbReference type="GO" id="GO:0000981">
    <property type="term" value="F:DNA-binding transcription factor activity, RNA polymerase II-specific"/>
    <property type="evidence" value="ECO:0007669"/>
    <property type="project" value="InterPro"/>
</dbReference>
<gene>
    <name evidence="10" type="ORF">MHUMG1_09857</name>
</gene>
<dbReference type="Pfam" id="PF04082">
    <property type="entry name" value="Fungal_trans"/>
    <property type="match status" value="1"/>
</dbReference>
<dbReference type="PANTHER" id="PTHR40626">
    <property type="entry name" value="MIP31509P"/>
    <property type="match status" value="1"/>
</dbReference>
<protein>
    <recommendedName>
        <fullName evidence="9">C2H2-type domain-containing protein</fullName>
    </recommendedName>
</protein>
<dbReference type="InterPro" id="IPR051059">
    <property type="entry name" value="VerF-like"/>
</dbReference>
<dbReference type="CDD" id="cd12148">
    <property type="entry name" value="fungal_TF_MHR"/>
    <property type="match status" value="1"/>
</dbReference>
<keyword evidence="4 7" id="KW-0863">Zinc-finger</keyword>
<comment type="subcellular location">
    <subcellularLocation>
        <location evidence="1">Nucleus</location>
    </subcellularLocation>
</comment>
<dbReference type="PROSITE" id="PS50157">
    <property type="entry name" value="ZINC_FINGER_C2H2_2"/>
    <property type="match status" value="1"/>
</dbReference>
<evidence type="ECO:0000256" key="1">
    <source>
        <dbReference type="ARBA" id="ARBA00004123"/>
    </source>
</evidence>
<dbReference type="GO" id="GO:0005634">
    <property type="term" value="C:nucleus"/>
    <property type="evidence" value="ECO:0007669"/>
    <property type="project" value="UniProtKB-SubCell"/>
</dbReference>
<evidence type="ECO:0000313" key="11">
    <source>
        <dbReference type="Proteomes" id="UP000764110"/>
    </source>
</evidence>
<dbReference type="GO" id="GO:0008270">
    <property type="term" value="F:zinc ion binding"/>
    <property type="evidence" value="ECO:0007669"/>
    <property type="project" value="UniProtKB-KW"/>
</dbReference>
<evidence type="ECO:0000259" key="9">
    <source>
        <dbReference type="PROSITE" id="PS50157"/>
    </source>
</evidence>
<dbReference type="EMBL" id="JACEFI010000031">
    <property type="protein sequence ID" value="KAH0592470.1"/>
    <property type="molecule type" value="Genomic_DNA"/>
</dbReference>
<keyword evidence="6" id="KW-0539">Nucleus</keyword>
<sequence>MPLSHSHSGDKISTSTPTPRTEHTVSQHCQSDMQMPSDVVPGTPPRGAQSSQDVSFSCSWPSCRRTYRKREHLQRHERSRESPRLCLAFPVTAASATLTYMQMHAISSMSAQSAKSGLSEVDLTPVSFEPLYGLATDPSESFFGWDVGEIESENVDFLDMSPLNWFRSANEAPEGITEPPSTSRTVELSSSSSLIRDAQPSDTPWPHVYRPTEIDSQLNLLPVDQHTATIFQDTNLDCIDESTRQAMITLVNTTNNHNWPVVDVALLPSTRTLSMCINLYFRHFHDTLPIIPHIGLRTYDTLPPILLLAMAAIGAMYSRDKYGGLAIALNELVRRVIIYTRENDQRAMFDLSFAQASLLQSVFGLFCGSRMLYQHAEISRGSLVTAARRMHLLRPSLSFVKELQRNGNEFSQEELKKAQADDEERRNLGWGIYVGHPICKPGSFALTNVMQLYDMQISALLNVAPLLSVGEINVPLPTGDEAGRGQPSALDINLTRDGPNFREVLEFLLSRGKLSQPLSSFGLSIVAYTLYRCSRIRFGVASVQATPRQSLSTCLPTNV</sequence>
<dbReference type="InterPro" id="IPR007219">
    <property type="entry name" value="XnlR_reg_dom"/>
</dbReference>
<dbReference type="Gene3D" id="3.30.160.60">
    <property type="entry name" value="Classic Zinc Finger"/>
    <property type="match status" value="1"/>
</dbReference>
<evidence type="ECO:0000256" key="2">
    <source>
        <dbReference type="ARBA" id="ARBA00022723"/>
    </source>
</evidence>
<feature type="region of interest" description="Disordered" evidence="8">
    <location>
        <begin position="1"/>
        <end position="58"/>
    </location>
</feature>
<evidence type="ECO:0000256" key="8">
    <source>
        <dbReference type="SAM" id="MobiDB-lite"/>
    </source>
</evidence>
<feature type="compositionally biased region" description="Polar residues" evidence="8">
    <location>
        <begin position="48"/>
        <end position="58"/>
    </location>
</feature>
<dbReference type="GO" id="GO:0000978">
    <property type="term" value="F:RNA polymerase II cis-regulatory region sequence-specific DNA binding"/>
    <property type="evidence" value="ECO:0007669"/>
    <property type="project" value="InterPro"/>
</dbReference>
<accession>A0A9P8M1X5</accession>